<dbReference type="PANTHER" id="PTHR13847">
    <property type="entry name" value="SARCOSINE DEHYDROGENASE-RELATED"/>
    <property type="match status" value="1"/>
</dbReference>
<proteinExistence type="predicted"/>
<dbReference type="Gene3D" id="3.50.50.60">
    <property type="entry name" value="FAD/NAD(P)-binding domain"/>
    <property type="match status" value="1"/>
</dbReference>
<dbReference type="RefSeq" id="WP_147183061.1">
    <property type="nucleotide sequence ID" value="NZ_CP042382.1"/>
</dbReference>
<feature type="domain" description="FAD dependent oxidoreductase" evidence="2">
    <location>
        <begin position="31"/>
        <end position="393"/>
    </location>
</feature>
<dbReference type="EMBL" id="CP042382">
    <property type="protein sequence ID" value="QEA37989.1"/>
    <property type="molecule type" value="Genomic_DNA"/>
</dbReference>
<evidence type="ECO:0000313" key="4">
    <source>
        <dbReference type="Proteomes" id="UP000321272"/>
    </source>
</evidence>
<dbReference type="GO" id="GO:0005737">
    <property type="term" value="C:cytoplasm"/>
    <property type="evidence" value="ECO:0007669"/>
    <property type="project" value="TreeGrafter"/>
</dbReference>
<dbReference type="InterPro" id="IPR036188">
    <property type="entry name" value="FAD/NAD-bd_sf"/>
</dbReference>
<keyword evidence="4" id="KW-1185">Reference proteome</keyword>
<dbReference type="PANTHER" id="PTHR13847:SF285">
    <property type="entry name" value="FAD DEPENDENT OXIDOREDUCTASE DOMAIN-CONTAINING PROTEIN"/>
    <property type="match status" value="1"/>
</dbReference>
<evidence type="ECO:0000256" key="1">
    <source>
        <dbReference type="ARBA" id="ARBA00023002"/>
    </source>
</evidence>
<dbReference type="Pfam" id="PF01266">
    <property type="entry name" value="DAO"/>
    <property type="match status" value="1"/>
</dbReference>
<keyword evidence="1" id="KW-0560">Oxidoreductase</keyword>
<organism evidence="3 4">
    <name type="scientific">Pistricoccus aurantiacus</name>
    <dbReference type="NCBI Taxonomy" id="1883414"/>
    <lineage>
        <taxon>Bacteria</taxon>
        <taxon>Pseudomonadati</taxon>
        <taxon>Pseudomonadota</taxon>
        <taxon>Gammaproteobacteria</taxon>
        <taxon>Oceanospirillales</taxon>
        <taxon>Halomonadaceae</taxon>
        <taxon>Pistricoccus</taxon>
    </lineage>
</organism>
<protein>
    <submittedName>
        <fullName evidence="3">FAD-dependent oxidoreductase</fullName>
    </submittedName>
</protein>
<dbReference type="InterPro" id="IPR006076">
    <property type="entry name" value="FAD-dep_OxRdtase"/>
</dbReference>
<dbReference type="Gene3D" id="3.30.9.10">
    <property type="entry name" value="D-Amino Acid Oxidase, subunit A, domain 2"/>
    <property type="match status" value="1"/>
</dbReference>
<gene>
    <name evidence="3" type="ORF">FGL86_02150</name>
</gene>
<sequence>MQQDTCSNFWISTIAQWPEPRPRLEASIQADVAIVGAGFTGLWTAYYLKTLAPHLAIVVLEAQRVGHGASGRNGGWVVGNLAGLERYVGELPMERRRECCQVVADNVDDIGNVLERGSIAADFNKGGALYAAARYPDQIAIQKGYLAHLHELGHDEANCSWLDADQLAEKARFRNGYGGIYHRQVATVNPVKLVTGLAETIERLGVTIHEQSRVTLIGQHEAITEQGAVEAPIIVCATEGYAERFHDFKKHVIPVQSLVIATEPLTQDVWQEIGMSERLAFADASRLINYGHRSADGRLVFGARGSYAFGGKSKHRLAISQDDIRLRRDLLADLFPVLQDVTISHGWGGSLGLSRNFRPHGILDRESGIATAGGYAGEGVAAAHLFGRTLADLILERDSRLASMPWVFTNASHRHLIKRWEPEPLRWLAAQVITYSYAGEEALMKRNKPAPLIKPVLTKANDFLHRLSSERVSHQHRLYLCVTPSGISRYRLLCIAMKPTLSLE</sequence>
<dbReference type="Proteomes" id="UP000321272">
    <property type="component" value="Chromosome"/>
</dbReference>
<dbReference type="GO" id="GO:0016491">
    <property type="term" value="F:oxidoreductase activity"/>
    <property type="evidence" value="ECO:0007669"/>
    <property type="project" value="UniProtKB-KW"/>
</dbReference>
<evidence type="ECO:0000313" key="3">
    <source>
        <dbReference type="EMBL" id="QEA37989.1"/>
    </source>
</evidence>
<dbReference type="SUPFAM" id="SSF51905">
    <property type="entry name" value="FAD/NAD(P)-binding domain"/>
    <property type="match status" value="1"/>
</dbReference>
<evidence type="ECO:0000259" key="2">
    <source>
        <dbReference type="Pfam" id="PF01266"/>
    </source>
</evidence>
<dbReference type="KEGG" id="paur:FGL86_02150"/>
<dbReference type="OrthoDB" id="311718at2"/>
<dbReference type="AlphaFoldDB" id="A0A5B8SLK6"/>
<accession>A0A5B8SLK6</accession>
<name>A0A5B8SLK6_9GAMM</name>
<reference evidence="3 4" key="1">
    <citation type="submission" date="2019-06" db="EMBL/GenBank/DDBJ databases">
        <title>Genome analyses of bacteria isolated from kimchi.</title>
        <authorList>
            <person name="Lee S."/>
            <person name="Ahn S."/>
            <person name="Roh S."/>
        </authorList>
    </citation>
    <scope>NUCLEOTIDE SEQUENCE [LARGE SCALE GENOMIC DNA]</scope>
    <source>
        <strain evidence="3 4">CBA4606</strain>
    </source>
</reference>